<evidence type="ECO:0000256" key="5">
    <source>
        <dbReference type="SAM" id="Phobius"/>
    </source>
</evidence>
<evidence type="ECO:0000256" key="2">
    <source>
        <dbReference type="ARBA" id="ARBA00022692"/>
    </source>
</evidence>
<accession>A0A532UYH1</accession>
<dbReference type="PANTHER" id="PTHR37422:SF13">
    <property type="entry name" value="LIPOPOLYSACCHARIDE BIOSYNTHESIS PROTEIN PA4999-RELATED"/>
    <property type="match status" value="1"/>
</dbReference>
<dbReference type="InterPro" id="IPR051533">
    <property type="entry name" value="WaaL-like"/>
</dbReference>
<feature type="transmembrane region" description="Helical" evidence="5">
    <location>
        <begin position="263"/>
        <end position="280"/>
    </location>
</feature>
<keyword evidence="4 5" id="KW-0472">Membrane</keyword>
<feature type="transmembrane region" description="Helical" evidence="5">
    <location>
        <begin position="16"/>
        <end position="34"/>
    </location>
</feature>
<dbReference type="Pfam" id="PF04932">
    <property type="entry name" value="Wzy_C"/>
    <property type="match status" value="1"/>
</dbReference>
<feature type="transmembrane region" description="Helical" evidence="5">
    <location>
        <begin position="172"/>
        <end position="190"/>
    </location>
</feature>
<evidence type="ECO:0000256" key="3">
    <source>
        <dbReference type="ARBA" id="ARBA00022989"/>
    </source>
</evidence>
<dbReference type="Proteomes" id="UP000319619">
    <property type="component" value="Unassembled WGS sequence"/>
</dbReference>
<evidence type="ECO:0000256" key="4">
    <source>
        <dbReference type="ARBA" id="ARBA00023136"/>
    </source>
</evidence>
<feature type="transmembrane region" description="Helical" evidence="5">
    <location>
        <begin position="142"/>
        <end position="160"/>
    </location>
</feature>
<protein>
    <recommendedName>
        <fullName evidence="6">O-antigen ligase-related domain-containing protein</fullName>
    </recommendedName>
</protein>
<feature type="transmembrane region" description="Helical" evidence="5">
    <location>
        <begin position="217"/>
        <end position="234"/>
    </location>
</feature>
<comment type="subcellular location">
    <subcellularLocation>
        <location evidence="1">Membrane</location>
        <topology evidence="1">Multi-pass membrane protein</topology>
    </subcellularLocation>
</comment>
<organism evidence="7 8">
    <name type="scientific">candidate division LCP-89 bacterium B3_LCP</name>
    <dbReference type="NCBI Taxonomy" id="2012998"/>
    <lineage>
        <taxon>Bacteria</taxon>
        <taxon>Pseudomonadati</taxon>
        <taxon>Bacteria division LCP-89</taxon>
    </lineage>
</organism>
<keyword evidence="2 5" id="KW-0812">Transmembrane</keyword>
<dbReference type="InterPro" id="IPR007016">
    <property type="entry name" value="O-antigen_ligase-rel_domated"/>
</dbReference>
<evidence type="ECO:0000313" key="7">
    <source>
        <dbReference type="EMBL" id="TKJ39998.1"/>
    </source>
</evidence>
<sequence>MPDTISGINTKSTKTLFFVVALIVTVISTLIAVICNINVYLGFGFLLTAAVLIILILFRPDMLEIHFFLLPFVFVVAPAFSGISVIAVTMMWLIGLFMITFIQFCSEGWTGAKVKTHYSLPLILYALLVILSVIASGNISSASMSSLTQCIALIFIYWMLTQALSHQNLQRLLITLILGAILCSVIYLYSMRGILSMAGLLISSLRPAVKGFNANSWALYPMMGIPLLLVLIQYNKKKTHLLWMIPTLVLLLSTALLNMSRSALLAILVSVLFLMLTHHVSRRILLWSGIAVAVLLILYLPSVLLFSEPIIRPESGLAGREELWYIASQMIAENPILGTGPGGFTSRFFFLSAFTEGGISKIANQIGFHNSLFQIGVDLGILGPLLLLSMYCLFLRRSAILWRRLRNTSAFPVLAAICALMLAGFVRSIFEVDFAIPHGYLFENLIFITLLGIQDQLSAQYLTDS</sequence>
<gene>
    <name evidence="7" type="ORF">CEE37_09690</name>
</gene>
<feature type="domain" description="O-antigen ligase-related" evidence="6">
    <location>
        <begin position="247"/>
        <end position="387"/>
    </location>
</feature>
<reference evidence="7 8" key="1">
    <citation type="submission" date="2017-06" db="EMBL/GenBank/DDBJ databases">
        <title>Novel microbial phyla capable of carbon fixation and sulfur reduction in deep-sea sediments.</title>
        <authorList>
            <person name="Huang J."/>
            <person name="Baker B."/>
            <person name="Wang Y."/>
        </authorList>
    </citation>
    <scope>NUCLEOTIDE SEQUENCE [LARGE SCALE GENOMIC DNA]</scope>
    <source>
        <strain evidence="7">B3_LCP</strain>
    </source>
</reference>
<evidence type="ECO:0000256" key="1">
    <source>
        <dbReference type="ARBA" id="ARBA00004141"/>
    </source>
</evidence>
<evidence type="ECO:0000313" key="8">
    <source>
        <dbReference type="Proteomes" id="UP000319619"/>
    </source>
</evidence>
<dbReference type="GO" id="GO:0016020">
    <property type="term" value="C:membrane"/>
    <property type="evidence" value="ECO:0007669"/>
    <property type="project" value="UniProtKB-SubCell"/>
</dbReference>
<feature type="transmembrane region" description="Helical" evidence="5">
    <location>
        <begin position="372"/>
        <end position="395"/>
    </location>
</feature>
<dbReference type="AlphaFoldDB" id="A0A532UYH1"/>
<proteinExistence type="predicted"/>
<feature type="transmembrane region" description="Helical" evidence="5">
    <location>
        <begin position="285"/>
        <end position="306"/>
    </location>
</feature>
<dbReference type="PANTHER" id="PTHR37422">
    <property type="entry name" value="TEICHURONIC ACID BIOSYNTHESIS PROTEIN TUAE"/>
    <property type="match status" value="1"/>
</dbReference>
<feature type="transmembrane region" description="Helical" evidence="5">
    <location>
        <begin position="118"/>
        <end position="136"/>
    </location>
</feature>
<dbReference type="EMBL" id="NJBN01000006">
    <property type="protein sequence ID" value="TKJ39998.1"/>
    <property type="molecule type" value="Genomic_DNA"/>
</dbReference>
<feature type="transmembrane region" description="Helical" evidence="5">
    <location>
        <begin position="241"/>
        <end position="257"/>
    </location>
</feature>
<comment type="caution">
    <text evidence="7">The sequence shown here is derived from an EMBL/GenBank/DDBJ whole genome shotgun (WGS) entry which is preliminary data.</text>
</comment>
<evidence type="ECO:0000259" key="6">
    <source>
        <dbReference type="Pfam" id="PF04932"/>
    </source>
</evidence>
<feature type="transmembrane region" description="Helical" evidence="5">
    <location>
        <begin position="40"/>
        <end position="58"/>
    </location>
</feature>
<name>A0A532UYH1_UNCL8</name>
<feature type="transmembrane region" description="Helical" evidence="5">
    <location>
        <begin position="436"/>
        <end position="453"/>
    </location>
</feature>
<feature type="transmembrane region" description="Helical" evidence="5">
    <location>
        <begin position="407"/>
        <end position="430"/>
    </location>
</feature>
<keyword evidence="3 5" id="KW-1133">Transmembrane helix</keyword>